<feature type="domain" description="GST N-terminal" evidence="1">
    <location>
        <begin position="1"/>
        <end position="81"/>
    </location>
</feature>
<dbReference type="InterPro" id="IPR004045">
    <property type="entry name" value="Glutathione_S-Trfase_N"/>
</dbReference>
<dbReference type="EMBL" id="CP080388">
    <property type="protein sequence ID" value="WHO11511.1"/>
    <property type="molecule type" value="Genomic_DNA"/>
</dbReference>
<dbReference type="InterPro" id="IPR010987">
    <property type="entry name" value="Glutathione-S-Trfase_C-like"/>
</dbReference>
<dbReference type="GO" id="GO:0004364">
    <property type="term" value="F:glutathione transferase activity"/>
    <property type="evidence" value="ECO:0007669"/>
    <property type="project" value="UniProtKB-EC"/>
</dbReference>
<keyword evidence="3" id="KW-0808">Transferase</keyword>
<dbReference type="Pfam" id="PF00043">
    <property type="entry name" value="GST_C"/>
    <property type="match status" value="1"/>
</dbReference>
<dbReference type="Proteomes" id="UP001225611">
    <property type="component" value="Chromosome 2"/>
</dbReference>
<feature type="domain" description="GST C-terminal" evidence="2">
    <location>
        <begin position="87"/>
        <end position="211"/>
    </location>
</feature>
<dbReference type="CDD" id="cd03057">
    <property type="entry name" value="GST_N_Beta"/>
    <property type="match status" value="1"/>
</dbReference>
<dbReference type="InterPro" id="IPR036282">
    <property type="entry name" value="Glutathione-S-Trfase_C_sf"/>
</dbReference>
<dbReference type="Gene3D" id="3.40.30.10">
    <property type="entry name" value="Glutaredoxin"/>
    <property type="match status" value="1"/>
</dbReference>
<dbReference type="RefSeq" id="WP_269700037.1">
    <property type="nucleotide sequence ID" value="NZ_CP080388.1"/>
</dbReference>
<dbReference type="InterPro" id="IPR036249">
    <property type="entry name" value="Thioredoxin-like_sf"/>
</dbReference>
<dbReference type="SFLD" id="SFLDS00019">
    <property type="entry name" value="Glutathione_Transferase_(cytos"/>
    <property type="match status" value="1"/>
</dbReference>
<proteinExistence type="predicted"/>
<protein>
    <submittedName>
        <fullName evidence="3">Glutathione transferase GstA</fullName>
        <ecNumber evidence="3">2.5.1.18</ecNumber>
    </submittedName>
</protein>
<dbReference type="SUPFAM" id="SSF47616">
    <property type="entry name" value="GST C-terminal domain-like"/>
    <property type="match status" value="1"/>
</dbReference>
<dbReference type="CDD" id="cd03188">
    <property type="entry name" value="GST_C_Beta"/>
    <property type="match status" value="1"/>
</dbReference>
<evidence type="ECO:0000313" key="4">
    <source>
        <dbReference type="Proteomes" id="UP001225611"/>
    </source>
</evidence>
<sequence length="211" mass="24088">MKLYFMPAACSLSPHIVANELGLDVEFIKVDQNDRTTDQGKNFYNINPHGYIPALELEDGNVLREGPVIVQYLADQKPEAGLAPANGTFARYRLQEMLSFLSTEIHKGFIPLLYARQAGDYIETARPKLEKRFAWINEHLADKDFLMGDRFTVADAYLFALAGWGQAPWLKSYYNAPIHFDHLQNLQAWYSRVKGREAVQKSILQEGLELH</sequence>
<name>A0ABY8RVD8_9HYPH</name>
<dbReference type="PROSITE" id="PS50405">
    <property type="entry name" value="GST_CTER"/>
    <property type="match status" value="1"/>
</dbReference>
<dbReference type="PANTHER" id="PTHR44051:SF8">
    <property type="entry name" value="GLUTATHIONE S-TRANSFERASE GSTA"/>
    <property type="match status" value="1"/>
</dbReference>
<dbReference type="Pfam" id="PF13409">
    <property type="entry name" value="GST_N_2"/>
    <property type="match status" value="1"/>
</dbReference>
<organism evidence="3 4">
    <name type="scientific">Agrobacterium cucumeris</name>
    <dbReference type="NCBI Taxonomy" id="2862866"/>
    <lineage>
        <taxon>Bacteria</taxon>
        <taxon>Pseudomonadati</taxon>
        <taxon>Pseudomonadota</taxon>
        <taxon>Alphaproteobacteria</taxon>
        <taxon>Hyphomicrobiales</taxon>
        <taxon>Rhizobiaceae</taxon>
        <taxon>Rhizobium/Agrobacterium group</taxon>
        <taxon>Agrobacterium</taxon>
    </lineage>
</organism>
<evidence type="ECO:0000313" key="3">
    <source>
        <dbReference type="EMBL" id="WHO11511.1"/>
    </source>
</evidence>
<dbReference type="SUPFAM" id="SSF52833">
    <property type="entry name" value="Thioredoxin-like"/>
    <property type="match status" value="1"/>
</dbReference>
<dbReference type="NCBIfam" id="NF007831">
    <property type="entry name" value="PRK10542.1"/>
    <property type="match status" value="1"/>
</dbReference>
<accession>A0ABY8RVD8</accession>
<dbReference type="Gene3D" id="1.20.1050.10">
    <property type="match status" value="1"/>
</dbReference>
<dbReference type="SFLD" id="SFLDG00358">
    <property type="entry name" value="Main_(cytGST)"/>
    <property type="match status" value="1"/>
</dbReference>
<dbReference type="PROSITE" id="PS50404">
    <property type="entry name" value="GST_NTER"/>
    <property type="match status" value="1"/>
</dbReference>
<evidence type="ECO:0000259" key="2">
    <source>
        <dbReference type="PROSITE" id="PS50405"/>
    </source>
</evidence>
<dbReference type="InterPro" id="IPR004046">
    <property type="entry name" value="GST_C"/>
</dbReference>
<dbReference type="SFLD" id="SFLDG01150">
    <property type="entry name" value="Main.1:_Beta-like"/>
    <property type="match status" value="1"/>
</dbReference>
<keyword evidence="4" id="KW-1185">Reference proteome</keyword>
<reference evidence="3 4" key="1">
    <citation type="journal article" date="2023" name="Syst. Appl. Microbiol.">
        <title>Agrobacterium cucumeris sp. nov. isolated from crazy roots on cucumber (Cucumis sativus).</title>
        <authorList>
            <person name="Warabieda M."/>
            <person name="Kuzmanovic N."/>
            <person name="Trzcinski P."/>
            <person name="Pulawska J."/>
        </authorList>
    </citation>
    <scope>NUCLEOTIDE SEQUENCE [LARGE SCALE GENOMIC DNA]</scope>
    <source>
        <strain evidence="3 4">O132</strain>
    </source>
</reference>
<dbReference type="PANTHER" id="PTHR44051">
    <property type="entry name" value="GLUTATHIONE S-TRANSFERASE-RELATED"/>
    <property type="match status" value="1"/>
</dbReference>
<evidence type="ECO:0000259" key="1">
    <source>
        <dbReference type="PROSITE" id="PS50404"/>
    </source>
</evidence>
<gene>
    <name evidence="3" type="primary">gstA</name>
    <name evidence="3" type="ORF">KZ699_23935</name>
</gene>
<dbReference type="InterPro" id="IPR040079">
    <property type="entry name" value="Glutathione_S-Trfase"/>
</dbReference>
<dbReference type="EC" id="2.5.1.18" evidence="3"/>